<dbReference type="RefSeq" id="WP_377336541.1">
    <property type="nucleotide sequence ID" value="NZ_JBHSGB010000017.1"/>
</dbReference>
<feature type="chain" id="PRO_5044975453" description="Flagella basal body P-ring formation protein FlgA" evidence="7">
    <location>
        <begin position="28"/>
        <end position="227"/>
    </location>
</feature>
<dbReference type="InterPro" id="IPR039246">
    <property type="entry name" value="Flagellar_FlgA"/>
</dbReference>
<evidence type="ECO:0000256" key="6">
    <source>
        <dbReference type="ARBA" id="ARBA00025643"/>
    </source>
</evidence>
<comment type="similarity">
    <text evidence="2 7">Belongs to the FlgA family.</text>
</comment>
<keyword evidence="7" id="KW-1005">Bacterial flagellum biogenesis</keyword>
<evidence type="ECO:0000256" key="3">
    <source>
        <dbReference type="ARBA" id="ARBA00014754"/>
    </source>
</evidence>
<evidence type="ECO:0000313" key="9">
    <source>
        <dbReference type="EMBL" id="MFC4656966.1"/>
    </source>
</evidence>
<name>A0ABV9JRR7_9GAMM</name>
<dbReference type="InterPro" id="IPR013974">
    <property type="entry name" value="SAF"/>
</dbReference>
<protein>
    <recommendedName>
        <fullName evidence="3 7">Flagella basal body P-ring formation protein FlgA</fullName>
    </recommendedName>
</protein>
<comment type="caution">
    <text evidence="9">The sequence shown here is derived from an EMBL/GenBank/DDBJ whole genome shotgun (WGS) entry which is preliminary data.</text>
</comment>
<keyword evidence="9" id="KW-0966">Cell projection</keyword>
<dbReference type="Gene3D" id="2.30.30.760">
    <property type="match status" value="1"/>
</dbReference>
<dbReference type="Proteomes" id="UP001595962">
    <property type="component" value="Unassembled WGS sequence"/>
</dbReference>
<evidence type="ECO:0000256" key="4">
    <source>
        <dbReference type="ARBA" id="ARBA00022729"/>
    </source>
</evidence>
<dbReference type="Gene3D" id="3.90.1210.10">
    <property type="entry name" value="Antifreeze-like/N-acetylneuraminic acid synthase C-terminal domain"/>
    <property type="match status" value="1"/>
</dbReference>
<feature type="domain" description="SAF" evidence="8">
    <location>
        <begin position="104"/>
        <end position="167"/>
    </location>
</feature>
<dbReference type="EMBL" id="JBHSGB010000017">
    <property type="protein sequence ID" value="MFC4656966.1"/>
    <property type="molecule type" value="Genomic_DNA"/>
</dbReference>
<keyword evidence="9" id="KW-0282">Flagellum</keyword>
<dbReference type="PANTHER" id="PTHR36307:SF1">
    <property type="entry name" value="FLAGELLA BASAL BODY P-RING FORMATION PROTEIN FLGA"/>
    <property type="match status" value="1"/>
</dbReference>
<dbReference type="Pfam" id="PF13144">
    <property type="entry name" value="ChapFlgA"/>
    <property type="match status" value="1"/>
</dbReference>
<keyword evidence="4 7" id="KW-0732">Signal</keyword>
<sequence>MKMYDNFFRRSGKLLPFLLLFSPLALAENYSPAQLTELARQWLQTQTSSSDKIEVTPLDSRLGLKSCSQELQWKRIGNGQTSTLQLSCESPRWQLYLSAKIAQTVLAVSSRQNISAGSVIAADMLEQAETEVRLSRGALVSDPASIVGARVKRSLSAGQAITQQDLCLVCKGDLVTIVSSHGTLEVQTRGIAQQDAILGQQVAVTNRQTQKTVFAEVVAVKKVAIKL</sequence>
<evidence type="ECO:0000256" key="1">
    <source>
        <dbReference type="ARBA" id="ARBA00004418"/>
    </source>
</evidence>
<dbReference type="SMART" id="SM00858">
    <property type="entry name" value="SAF"/>
    <property type="match status" value="1"/>
</dbReference>
<evidence type="ECO:0000256" key="5">
    <source>
        <dbReference type="ARBA" id="ARBA00022764"/>
    </source>
</evidence>
<reference evidence="10" key="1">
    <citation type="journal article" date="2019" name="Int. J. Syst. Evol. Microbiol.">
        <title>The Global Catalogue of Microorganisms (GCM) 10K type strain sequencing project: providing services to taxonomists for standard genome sequencing and annotation.</title>
        <authorList>
            <consortium name="The Broad Institute Genomics Platform"/>
            <consortium name="The Broad Institute Genome Sequencing Center for Infectious Disease"/>
            <person name="Wu L."/>
            <person name="Ma J."/>
        </authorList>
    </citation>
    <scope>NUCLEOTIDE SEQUENCE [LARGE SCALE GENOMIC DNA]</scope>
    <source>
        <strain evidence="10">DT28</strain>
    </source>
</reference>
<evidence type="ECO:0000256" key="2">
    <source>
        <dbReference type="ARBA" id="ARBA00010474"/>
    </source>
</evidence>
<accession>A0ABV9JRR7</accession>
<evidence type="ECO:0000259" key="8">
    <source>
        <dbReference type="SMART" id="SM00858"/>
    </source>
</evidence>
<keyword evidence="10" id="KW-1185">Reference proteome</keyword>
<comment type="function">
    <text evidence="6 7">Involved in the assembly process of the P-ring formation. It may associate with FlgF on the rod constituting a structure essential for the P-ring assembly or may act as a modulator protein for the P-ring assembly.</text>
</comment>
<evidence type="ECO:0000256" key="7">
    <source>
        <dbReference type="RuleBase" id="RU362063"/>
    </source>
</evidence>
<keyword evidence="5 7" id="KW-0574">Periplasm</keyword>
<gene>
    <name evidence="9" type="primary">flgA</name>
    <name evidence="9" type="ORF">ACFO3I_18245</name>
</gene>
<dbReference type="PANTHER" id="PTHR36307">
    <property type="entry name" value="FLAGELLA BASAL BODY P-RING FORMATION PROTEIN FLGA"/>
    <property type="match status" value="1"/>
</dbReference>
<proteinExistence type="inferred from homology"/>
<comment type="subcellular location">
    <subcellularLocation>
        <location evidence="1 7">Periplasm</location>
    </subcellularLocation>
</comment>
<dbReference type="NCBIfam" id="TIGR03170">
    <property type="entry name" value="flgA_cterm"/>
    <property type="match status" value="1"/>
</dbReference>
<organism evidence="9 10">
    <name type="scientific">Rheinheimera marina</name>
    <dbReference type="NCBI Taxonomy" id="1774958"/>
    <lineage>
        <taxon>Bacteria</taxon>
        <taxon>Pseudomonadati</taxon>
        <taxon>Pseudomonadota</taxon>
        <taxon>Gammaproteobacteria</taxon>
        <taxon>Chromatiales</taxon>
        <taxon>Chromatiaceae</taxon>
        <taxon>Rheinheimera</taxon>
    </lineage>
</organism>
<keyword evidence="9" id="KW-0969">Cilium</keyword>
<dbReference type="CDD" id="cd11614">
    <property type="entry name" value="SAF_CpaB_FlgA_like"/>
    <property type="match status" value="1"/>
</dbReference>
<feature type="signal peptide" evidence="7">
    <location>
        <begin position="1"/>
        <end position="27"/>
    </location>
</feature>
<evidence type="ECO:0000313" key="10">
    <source>
        <dbReference type="Proteomes" id="UP001595962"/>
    </source>
</evidence>
<dbReference type="InterPro" id="IPR017585">
    <property type="entry name" value="SAF_FlgA"/>
</dbReference>